<organism evidence="1 2">
    <name type="scientific">Glutamicibacter soli</name>
    <dbReference type="NCBI Taxonomy" id="453836"/>
    <lineage>
        <taxon>Bacteria</taxon>
        <taxon>Bacillati</taxon>
        <taxon>Actinomycetota</taxon>
        <taxon>Actinomycetes</taxon>
        <taxon>Micrococcales</taxon>
        <taxon>Micrococcaceae</taxon>
        <taxon>Glutamicibacter</taxon>
    </lineage>
</organism>
<dbReference type="Proteomes" id="UP000252167">
    <property type="component" value="Unassembled WGS sequence"/>
</dbReference>
<protein>
    <recommendedName>
        <fullName evidence="3">Helicase/secretion neighborhood TadE-like protein</fullName>
    </recommendedName>
</protein>
<dbReference type="EMBL" id="POAF01000005">
    <property type="protein sequence ID" value="RBM00607.1"/>
    <property type="molecule type" value="Genomic_DNA"/>
</dbReference>
<gene>
    <name evidence="1" type="ORF">C1H84_11760</name>
</gene>
<evidence type="ECO:0008006" key="3">
    <source>
        <dbReference type="Google" id="ProtNLM"/>
    </source>
</evidence>
<proteinExistence type="predicted"/>
<sequence>MSCAEFSSQRGSSTVAATALVIAALLLAAGILAWSAVTRAAMQAASAADLAALAAADTARGLRAGDPCPAAGLLASANEARLESCVIEADGTTVRVQVSVAITFSALGIEFPAASAQARAGAPPLTQH</sequence>
<name>A0A365YDZ0_9MICC</name>
<dbReference type="InterPro" id="IPR021202">
    <property type="entry name" value="Rv3654c-like"/>
</dbReference>
<keyword evidence="2" id="KW-1185">Reference proteome</keyword>
<dbReference type="RefSeq" id="WP_047119833.1">
    <property type="nucleotide sequence ID" value="NZ_CM125969.1"/>
</dbReference>
<dbReference type="NCBIfam" id="TIGR03816">
    <property type="entry name" value="tadE_like_DECH"/>
    <property type="match status" value="1"/>
</dbReference>
<accession>A0A365YDZ0</accession>
<comment type="caution">
    <text evidence="1">The sequence shown here is derived from an EMBL/GenBank/DDBJ whole genome shotgun (WGS) entry which is preliminary data.</text>
</comment>
<dbReference type="AlphaFoldDB" id="A0A365YDZ0"/>
<reference evidence="1 2" key="1">
    <citation type="submission" date="2018-01" db="EMBL/GenBank/DDBJ databases">
        <title>Glutamicibacter soli strain NHPC-3 Whole genome sequence and assembly.</title>
        <authorList>
            <person name="Choudhury P."/>
            <person name="Gupta D."/>
            <person name="Sengupta K."/>
            <person name="Jawed A."/>
            <person name="Sultana N."/>
            <person name="Saha P."/>
        </authorList>
    </citation>
    <scope>NUCLEOTIDE SEQUENCE [LARGE SCALE GENOMIC DNA]</scope>
    <source>
        <strain evidence="1 2">NHPC-3</strain>
    </source>
</reference>
<evidence type="ECO:0000313" key="1">
    <source>
        <dbReference type="EMBL" id="RBM00607.1"/>
    </source>
</evidence>
<evidence type="ECO:0000313" key="2">
    <source>
        <dbReference type="Proteomes" id="UP000252167"/>
    </source>
</evidence>